<evidence type="ECO:0000256" key="1">
    <source>
        <dbReference type="ARBA" id="ARBA00011028"/>
    </source>
</evidence>
<keyword evidence="3 4" id="KW-0732">Signal</keyword>
<dbReference type="SUPFAM" id="SSF53807">
    <property type="entry name" value="Helical backbone' metal receptor"/>
    <property type="match status" value="1"/>
</dbReference>
<evidence type="ECO:0000256" key="2">
    <source>
        <dbReference type="ARBA" id="ARBA00022448"/>
    </source>
</evidence>
<name>A0A948RY71_UNCEI</name>
<dbReference type="PANTHER" id="PTHR42953">
    <property type="entry name" value="HIGH-AFFINITY ZINC UPTAKE SYSTEM PROTEIN ZNUA-RELATED"/>
    <property type="match status" value="1"/>
</dbReference>
<comment type="similarity">
    <text evidence="1">Belongs to the bacterial solute-binding protein 9 family.</text>
</comment>
<dbReference type="InterPro" id="IPR050492">
    <property type="entry name" value="Bact_metal-bind_prot9"/>
</dbReference>
<dbReference type="Proteomes" id="UP000777784">
    <property type="component" value="Unassembled WGS sequence"/>
</dbReference>
<evidence type="ECO:0000256" key="3">
    <source>
        <dbReference type="ARBA" id="ARBA00022729"/>
    </source>
</evidence>
<keyword evidence="2" id="KW-0813">Transport</keyword>
<dbReference type="InterPro" id="IPR006127">
    <property type="entry name" value="ZnuA-like"/>
</dbReference>
<evidence type="ECO:0000256" key="4">
    <source>
        <dbReference type="SAM" id="SignalP"/>
    </source>
</evidence>
<evidence type="ECO:0000313" key="6">
    <source>
        <dbReference type="Proteomes" id="UP000777784"/>
    </source>
</evidence>
<gene>
    <name evidence="5" type="ORF">KJ970_19970</name>
</gene>
<dbReference type="GO" id="GO:0046872">
    <property type="term" value="F:metal ion binding"/>
    <property type="evidence" value="ECO:0007669"/>
    <property type="project" value="InterPro"/>
</dbReference>
<feature type="signal peptide" evidence="4">
    <location>
        <begin position="1"/>
        <end position="26"/>
    </location>
</feature>
<organism evidence="5 6">
    <name type="scientific">Eiseniibacteriota bacterium</name>
    <dbReference type="NCBI Taxonomy" id="2212470"/>
    <lineage>
        <taxon>Bacteria</taxon>
        <taxon>Candidatus Eiseniibacteriota</taxon>
    </lineage>
</organism>
<evidence type="ECO:0000313" key="5">
    <source>
        <dbReference type="EMBL" id="MBU2693200.1"/>
    </source>
</evidence>
<comment type="caution">
    <text evidence="5">The sequence shown here is derived from an EMBL/GenBank/DDBJ whole genome shotgun (WGS) entry which is preliminary data.</text>
</comment>
<sequence length="301" mass="33163">MSQWVRGLLGGAVILFLGASASSVEASADPLSVFVSVLPLKSFVESVGGDRVQVSVMVGPGQSPATYEPTPKQMSQLAESRLYFRVGVPFENVWIDRLQSVNPQMMIIDLRKDLPLRTFEAGGAGASHAGHDHVEEHDHGSFDPHVWTSPPLAKMMAERIRDTLRELDAGNSALYDEGYRRFSAELDSLDADIRRELADLPSRRFMVFHPSWGYFAETYNLEQIPIEYEGKEPGAKMLARVIQIGKEEGIRVVFVQEQFNASIAETVARAIGAQVVKVDPLAPDYAANLKRTAAAFATAMR</sequence>
<protein>
    <submittedName>
        <fullName evidence="5">Zinc ABC transporter substrate-binding protein</fullName>
    </submittedName>
</protein>
<dbReference type="EMBL" id="JAHJDP010000117">
    <property type="protein sequence ID" value="MBU2693200.1"/>
    <property type="molecule type" value="Genomic_DNA"/>
</dbReference>
<dbReference type="PANTHER" id="PTHR42953:SF3">
    <property type="entry name" value="HIGH-AFFINITY ZINC UPTAKE SYSTEM PROTEIN ZNUA"/>
    <property type="match status" value="1"/>
</dbReference>
<accession>A0A948RY71</accession>
<dbReference type="GO" id="GO:0030001">
    <property type="term" value="P:metal ion transport"/>
    <property type="evidence" value="ECO:0007669"/>
    <property type="project" value="InterPro"/>
</dbReference>
<dbReference type="Gene3D" id="3.40.50.1980">
    <property type="entry name" value="Nitrogenase molybdenum iron protein domain"/>
    <property type="match status" value="2"/>
</dbReference>
<proteinExistence type="inferred from homology"/>
<dbReference type="Pfam" id="PF01297">
    <property type="entry name" value="ZnuA"/>
    <property type="match status" value="1"/>
</dbReference>
<dbReference type="AlphaFoldDB" id="A0A948RY71"/>
<reference evidence="5" key="1">
    <citation type="submission" date="2021-05" db="EMBL/GenBank/DDBJ databases">
        <title>Energy efficiency and biological interactions define the core microbiome of deep oligotrophic groundwater.</title>
        <authorList>
            <person name="Mehrshad M."/>
            <person name="Lopez-Fernandez M."/>
            <person name="Bell E."/>
            <person name="Bernier-Latmani R."/>
            <person name="Bertilsson S."/>
            <person name="Dopson M."/>
        </authorList>
    </citation>
    <scope>NUCLEOTIDE SEQUENCE</scope>
    <source>
        <strain evidence="5">Modern_marine.mb.64</strain>
    </source>
</reference>
<feature type="chain" id="PRO_5037416058" evidence="4">
    <location>
        <begin position="27"/>
        <end position="301"/>
    </location>
</feature>